<dbReference type="AlphaFoldDB" id="A0AAD8WSL6"/>
<dbReference type="Proteomes" id="UP001231189">
    <property type="component" value="Unassembled WGS sequence"/>
</dbReference>
<dbReference type="EMBL" id="JAUUTY010000003">
    <property type="protein sequence ID" value="KAK1670465.1"/>
    <property type="molecule type" value="Genomic_DNA"/>
</dbReference>
<feature type="compositionally biased region" description="Basic residues" evidence="1">
    <location>
        <begin position="44"/>
        <end position="56"/>
    </location>
</feature>
<keyword evidence="3" id="KW-1185">Reference proteome</keyword>
<dbReference type="Gene3D" id="2.20.25.10">
    <property type="match status" value="1"/>
</dbReference>
<protein>
    <submittedName>
        <fullName evidence="2">Uncharacterized protein</fullName>
    </submittedName>
</protein>
<evidence type="ECO:0000313" key="2">
    <source>
        <dbReference type="EMBL" id="KAK1670465.1"/>
    </source>
</evidence>
<proteinExistence type="predicted"/>
<feature type="region of interest" description="Disordered" evidence="1">
    <location>
        <begin position="1"/>
        <end position="81"/>
    </location>
</feature>
<sequence>MGLIFPPTTTERVVGAPPAVEPNRRHAISSPATSGRRTEPQRRFMPRAKSSKRKPRTVSSASASARRRPGPNLASPPPLPPPADSTTCWSCLAGPVVTDPDSGALVCASCGLVHDLGAAEFFHQTADEVACLVIHGTDEPVADLTCWPDSDADSSTLVCALHGLVHGLGATERADLGLPTRIARPPRAVEHEAAEENKEL</sequence>
<name>A0AAD8WSL6_LOLMU</name>
<dbReference type="SUPFAM" id="SSF57783">
    <property type="entry name" value="Zinc beta-ribbon"/>
    <property type="match status" value="1"/>
</dbReference>
<organism evidence="2 3">
    <name type="scientific">Lolium multiflorum</name>
    <name type="common">Italian ryegrass</name>
    <name type="synonym">Lolium perenne subsp. multiflorum</name>
    <dbReference type="NCBI Taxonomy" id="4521"/>
    <lineage>
        <taxon>Eukaryota</taxon>
        <taxon>Viridiplantae</taxon>
        <taxon>Streptophyta</taxon>
        <taxon>Embryophyta</taxon>
        <taxon>Tracheophyta</taxon>
        <taxon>Spermatophyta</taxon>
        <taxon>Magnoliopsida</taxon>
        <taxon>Liliopsida</taxon>
        <taxon>Poales</taxon>
        <taxon>Poaceae</taxon>
        <taxon>BOP clade</taxon>
        <taxon>Pooideae</taxon>
        <taxon>Poodae</taxon>
        <taxon>Poeae</taxon>
        <taxon>Poeae Chloroplast Group 2 (Poeae type)</taxon>
        <taxon>Loliodinae</taxon>
        <taxon>Loliinae</taxon>
        <taxon>Lolium</taxon>
    </lineage>
</organism>
<accession>A0AAD8WSL6</accession>
<comment type="caution">
    <text evidence="2">The sequence shown here is derived from an EMBL/GenBank/DDBJ whole genome shotgun (WGS) entry which is preliminary data.</text>
</comment>
<reference evidence="2" key="1">
    <citation type="submission" date="2023-07" db="EMBL/GenBank/DDBJ databases">
        <title>A chromosome-level genome assembly of Lolium multiflorum.</title>
        <authorList>
            <person name="Chen Y."/>
            <person name="Copetti D."/>
            <person name="Kolliker R."/>
            <person name="Studer B."/>
        </authorList>
    </citation>
    <scope>NUCLEOTIDE SEQUENCE</scope>
    <source>
        <strain evidence="2">02402/16</strain>
        <tissue evidence="2">Leaf</tissue>
    </source>
</reference>
<evidence type="ECO:0000313" key="3">
    <source>
        <dbReference type="Proteomes" id="UP001231189"/>
    </source>
</evidence>
<evidence type="ECO:0000256" key="1">
    <source>
        <dbReference type="SAM" id="MobiDB-lite"/>
    </source>
</evidence>
<gene>
    <name evidence="2" type="ORF">QYE76_058624</name>
</gene>